<name>A0A9E8HFV6_9ALTE</name>
<organism evidence="1 2">
    <name type="scientific">Alkalimarinus sediminis</name>
    <dbReference type="NCBI Taxonomy" id="1632866"/>
    <lineage>
        <taxon>Bacteria</taxon>
        <taxon>Pseudomonadati</taxon>
        <taxon>Pseudomonadota</taxon>
        <taxon>Gammaproteobacteria</taxon>
        <taxon>Alteromonadales</taxon>
        <taxon>Alteromonadaceae</taxon>
        <taxon>Alkalimarinus</taxon>
    </lineage>
</organism>
<dbReference type="AlphaFoldDB" id="A0A9E8HFV6"/>
<reference evidence="1" key="1">
    <citation type="submission" date="2022-07" db="EMBL/GenBank/DDBJ databases">
        <title>Alkalimarinus sp. nov., isolated from gut of a Alitta virens.</title>
        <authorList>
            <person name="Yang A.I."/>
            <person name="Shin N.-R."/>
        </authorList>
    </citation>
    <scope>NUCLEOTIDE SEQUENCE</scope>
    <source>
        <strain evidence="1">FA028</strain>
    </source>
</reference>
<sequence length="305" mass="32987">MSEQTRQHYLKQMGVTLWYSRCELPGAAESPEFLFGANLDGADESNAHVQNNLADKDAGAVTPKSAADILNSLSPKQDAVVIDTASPDLVSDSTRSASSVIGSGLKAETMSLGVADKSDASILAAKSNLNETEPLPGAVELDSRVATPLANLEAIELMLWVGRKNWFISDSDSEYPEQLKRQLLLNIASAMGESVESTQVLCFRWPFFGNKQLPGNDAVSMLSLLKEWLGERLSSDGLTGFLMGEKVAALLLQAPSTLGGGDVSMLDISDDRDIKVITTLPLNDLLREPLNKRVVWQHLSPYLVK</sequence>
<evidence type="ECO:0000313" key="2">
    <source>
        <dbReference type="Proteomes" id="UP001164472"/>
    </source>
</evidence>
<evidence type="ECO:0000313" key="1">
    <source>
        <dbReference type="EMBL" id="UZW73873.1"/>
    </source>
</evidence>
<dbReference type="RefSeq" id="WP_251810013.1">
    <property type="nucleotide sequence ID" value="NZ_CP101527.1"/>
</dbReference>
<proteinExistence type="predicted"/>
<dbReference type="Proteomes" id="UP001164472">
    <property type="component" value="Chromosome"/>
</dbReference>
<protein>
    <submittedName>
        <fullName evidence="1">Uncharacterized protein</fullName>
    </submittedName>
</protein>
<gene>
    <name evidence="1" type="ORF">NNL22_12605</name>
</gene>
<dbReference type="EMBL" id="CP101527">
    <property type="protein sequence ID" value="UZW73873.1"/>
    <property type="molecule type" value="Genomic_DNA"/>
</dbReference>
<accession>A0A9E8HFV6</accession>
<dbReference type="KEGG" id="asem:NNL22_12605"/>
<keyword evidence="2" id="KW-1185">Reference proteome</keyword>